<dbReference type="GeneID" id="92511742"/>
<feature type="region of interest" description="Disordered" evidence="1">
    <location>
        <begin position="1"/>
        <end position="50"/>
    </location>
</feature>
<organism evidence="2 3">
    <name type="scientific">Leishmania martiniquensis</name>
    <dbReference type="NCBI Taxonomy" id="1580590"/>
    <lineage>
        <taxon>Eukaryota</taxon>
        <taxon>Discoba</taxon>
        <taxon>Euglenozoa</taxon>
        <taxon>Kinetoplastea</taxon>
        <taxon>Metakinetoplastina</taxon>
        <taxon>Trypanosomatida</taxon>
        <taxon>Trypanosomatidae</taxon>
        <taxon>Leishmaniinae</taxon>
        <taxon>Leishmania</taxon>
    </lineage>
</organism>
<feature type="region of interest" description="Disordered" evidence="1">
    <location>
        <begin position="422"/>
        <end position="494"/>
    </location>
</feature>
<evidence type="ECO:0000313" key="2">
    <source>
        <dbReference type="EMBL" id="KAG5471535.1"/>
    </source>
</evidence>
<feature type="compositionally biased region" description="Basic and acidic residues" evidence="1">
    <location>
        <begin position="373"/>
        <end position="382"/>
    </location>
</feature>
<feature type="compositionally biased region" description="Polar residues" evidence="1">
    <location>
        <begin position="656"/>
        <end position="678"/>
    </location>
</feature>
<feature type="compositionally biased region" description="Low complexity" evidence="1">
    <location>
        <begin position="564"/>
        <end position="574"/>
    </location>
</feature>
<keyword evidence="3" id="KW-1185">Reference proteome</keyword>
<feature type="compositionally biased region" description="Basic residues" evidence="1">
    <location>
        <begin position="591"/>
        <end position="600"/>
    </location>
</feature>
<evidence type="ECO:0000313" key="3">
    <source>
        <dbReference type="Proteomes" id="UP000673552"/>
    </source>
</evidence>
<accession>A0A836H6Y4</accession>
<feature type="compositionally biased region" description="Low complexity" evidence="1">
    <location>
        <begin position="434"/>
        <end position="444"/>
    </location>
</feature>
<feature type="compositionally biased region" description="Basic and acidic residues" evidence="1">
    <location>
        <begin position="422"/>
        <end position="433"/>
    </location>
</feature>
<proteinExistence type="predicted"/>
<dbReference type="SMR" id="A0A836H6Y4"/>
<name>A0A836H6Y4_9TRYP</name>
<feature type="region of interest" description="Disordered" evidence="1">
    <location>
        <begin position="655"/>
        <end position="688"/>
    </location>
</feature>
<dbReference type="Proteomes" id="UP000673552">
    <property type="component" value="Unassembled WGS sequence"/>
</dbReference>
<feature type="region of interest" description="Disordered" evidence="1">
    <location>
        <begin position="564"/>
        <end position="618"/>
    </location>
</feature>
<sequence>MSVLREETSVEVGADTTGPSHADNSCERSRHGSVTSSHFSSRFSRRSSVRDEVQSLDEFLRKQRVIRYMQEERERAERSKLLREEHDTWVELHDRERVERLKYMTEQEIAELLQREAEEARRESNGADQWHQRATEDMLRSRDVTGNARRKDEHIAVPRLHSDVLADGTQRAAQQDEPAKGKAMCAAEPARRAFMQPRLLEENLKETCKQLASELAEAKTAAAQARRLQKRAEEDLAREQEKVRKEMNAAAAGKETEKKLMRELVEVRQQLTATETERKKAEAAKAQAAQDVVQKEKELRTLRMRNEELLAQKAAGEAENQRAFMSKEELQAWMDTLEKEQAARINAEAEVAALREQTKALEARLSSPATPDPKQEADSMRKLKAVVDDARKAQADLLKERQLREKAEATVEEVKAALAKEQAAREMAEKEAQRALAESRAAAQHTQKAESGHKQLAEAEKSLEEMRKARNKDEVEKSALRRELQKVKSDLEAESAARAQLEQLAAHGISADDRTSRAEVAQLRKELQASQEECAAARRDNVACQQNAAGEIASLKAWCERLQQQRRAQQQPQQSDDEFTPRISTPTPHSRTPRHVRKRISKDDSEAQRQAEEKAASDQRIRELMAYVVRLQADLETSKQHEKDTVAKLEKVLTARNASSERSSPCSRKMSLNRTQPSAEKEQEDKERAMVDRVEALERETAEAQRKYDDLVASHKQAEATLCEAERQVEEQRAEIEQLLKKLEHRPRSPALTSGEATRSEPIEAAAGENASTLEERIKELERVLVEAHAAREAAEKRAEELQNCVGVTANDTELKAHQVEAHPVVIAAGAKGRPQKARCGCF</sequence>
<evidence type="ECO:0008006" key="4">
    <source>
        <dbReference type="Google" id="ProtNLM"/>
    </source>
</evidence>
<protein>
    <recommendedName>
        <fullName evidence="4">200 kDa antigen p200</fullName>
    </recommendedName>
</protein>
<feature type="compositionally biased region" description="Basic and acidic residues" evidence="1">
    <location>
        <begin position="601"/>
        <end position="618"/>
    </location>
</feature>
<dbReference type="OrthoDB" id="251095at2759"/>
<comment type="caution">
    <text evidence="2">The sequence shown here is derived from an EMBL/GenBank/DDBJ whole genome shotgun (WGS) entry which is preliminary data.</text>
</comment>
<dbReference type="KEGG" id="lmat:92511742"/>
<evidence type="ECO:0000256" key="1">
    <source>
        <dbReference type="SAM" id="MobiDB-lite"/>
    </source>
</evidence>
<dbReference type="RefSeq" id="XP_067176509.1">
    <property type="nucleotide sequence ID" value="XM_067319230.1"/>
</dbReference>
<feature type="compositionally biased region" description="Basic and acidic residues" evidence="1">
    <location>
        <begin position="447"/>
        <end position="491"/>
    </location>
</feature>
<reference evidence="3" key="1">
    <citation type="journal article" date="2021" name="Microbiol. Resour. Announc.">
        <title>LGAAP: Leishmaniinae Genome Assembly and Annotation Pipeline.</title>
        <authorList>
            <person name="Almutairi H."/>
            <person name="Urbaniak M.D."/>
            <person name="Bates M.D."/>
            <person name="Jariyapan N."/>
            <person name="Kwakye-Nuako G."/>
            <person name="Thomaz-Soccol V."/>
            <person name="Al-Salem W.S."/>
            <person name="Dillon R.J."/>
            <person name="Bates P.A."/>
            <person name="Gatherer D."/>
        </authorList>
    </citation>
    <scope>NUCLEOTIDE SEQUENCE [LARGE SCALE GENOMIC DNA]</scope>
</reference>
<feature type="region of interest" description="Disordered" evidence="1">
    <location>
        <begin position="362"/>
        <end position="382"/>
    </location>
</feature>
<dbReference type="AlphaFoldDB" id="A0A836H6Y4"/>
<reference evidence="3" key="2">
    <citation type="journal article" date="2021" name="Sci. Data">
        <title>Chromosome-scale genome sequencing, assembly and annotation of six genomes from subfamily Leishmaniinae.</title>
        <authorList>
            <person name="Almutairi H."/>
            <person name="Urbaniak M.D."/>
            <person name="Bates M.D."/>
            <person name="Jariyapan N."/>
            <person name="Kwakye-Nuako G."/>
            <person name="Thomaz Soccol V."/>
            <person name="Al-Salem W.S."/>
            <person name="Dillon R.J."/>
            <person name="Bates P.A."/>
            <person name="Gatherer D."/>
        </authorList>
    </citation>
    <scope>NUCLEOTIDE SEQUENCE [LARGE SCALE GENOMIC DNA]</scope>
</reference>
<feature type="compositionally biased region" description="Low complexity" evidence="1">
    <location>
        <begin position="32"/>
        <end position="42"/>
    </location>
</feature>
<feature type="compositionally biased region" description="Basic and acidic residues" evidence="1">
    <location>
        <begin position="679"/>
        <end position="688"/>
    </location>
</feature>
<dbReference type="EMBL" id="JAFEUZ010000031">
    <property type="protein sequence ID" value="KAG5471535.1"/>
    <property type="molecule type" value="Genomic_DNA"/>
</dbReference>
<gene>
    <name evidence="2" type="ORF">LSCM1_01629</name>
</gene>